<proteinExistence type="inferred from homology"/>
<dbReference type="FunFam" id="3.90.1150.10:FF:000010">
    <property type="entry name" value="Alanine aminotransferase 2"/>
    <property type="match status" value="1"/>
</dbReference>
<organism evidence="11 12">
    <name type="scientific">Aquatica leii</name>
    <dbReference type="NCBI Taxonomy" id="1421715"/>
    <lineage>
        <taxon>Eukaryota</taxon>
        <taxon>Metazoa</taxon>
        <taxon>Ecdysozoa</taxon>
        <taxon>Arthropoda</taxon>
        <taxon>Hexapoda</taxon>
        <taxon>Insecta</taxon>
        <taxon>Pterygota</taxon>
        <taxon>Neoptera</taxon>
        <taxon>Endopterygota</taxon>
        <taxon>Coleoptera</taxon>
        <taxon>Polyphaga</taxon>
        <taxon>Elateriformia</taxon>
        <taxon>Elateroidea</taxon>
        <taxon>Lampyridae</taxon>
        <taxon>Luciolinae</taxon>
        <taxon>Aquatica</taxon>
    </lineage>
</organism>
<dbReference type="InterPro" id="IPR015422">
    <property type="entry name" value="PyrdxlP-dep_Trfase_small"/>
</dbReference>
<evidence type="ECO:0000313" key="11">
    <source>
        <dbReference type="EMBL" id="KAK4877292.1"/>
    </source>
</evidence>
<feature type="domain" description="Aminotransferase class I/classII large" evidence="10">
    <location>
        <begin position="130"/>
        <end position="508"/>
    </location>
</feature>
<evidence type="ECO:0000256" key="4">
    <source>
        <dbReference type="ARBA" id="ARBA00022679"/>
    </source>
</evidence>
<reference evidence="12" key="1">
    <citation type="submission" date="2023-01" db="EMBL/GenBank/DDBJ databases">
        <title>Key to firefly adult light organ development and bioluminescence: homeobox transcription factors regulate luciferase expression and transportation to peroxisome.</title>
        <authorList>
            <person name="Fu X."/>
        </authorList>
    </citation>
    <scope>NUCLEOTIDE SEQUENCE [LARGE SCALE GENOMIC DNA]</scope>
</reference>
<dbReference type="SUPFAM" id="SSF53383">
    <property type="entry name" value="PLP-dependent transferases"/>
    <property type="match status" value="1"/>
</dbReference>
<evidence type="ECO:0000256" key="9">
    <source>
        <dbReference type="ARBA" id="ARBA00047412"/>
    </source>
</evidence>
<dbReference type="PANTHER" id="PTHR11751:SF29">
    <property type="entry name" value="ALANINE TRANSAMINASE"/>
    <property type="match status" value="1"/>
</dbReference>
<dbReference type="InterPro" id="IPR015424">
    <property type="entry name" value="PyrdxlP-dep_Trfase"/>
</dbReference>
<evidence type="ECO:0000256" key="5">
    <source>
        <dbReference type="ARBA" id="ARBA00022898"/>
    </source>
</evidence>
<dbReference type="CDD" id="cd00609">
    <property type="entry name" value="AAT_like"/>
    <property type="match status" value="1"/>
</dbReference>
<dbReference type="FunFam" id="3.40.640.10:FF:000012">
    <property type="entry name" value="alanine aminotransferase 2"/>
    <property type="match status" value="1"/>
</dbReference>
<evidence type="ECO:0000256" key="6">
    <source>
        <dbReference type="ARBA" id="ARBA00025708"/>
    </source>
</evidence>
<evidence type="ECO:0000313" key="12">
    <source>
        <dbReference type="Proteomes" id="UP001353858"/>
    </source>
</evidence>
<protein>
    <recommendedName>
        <fullName evidence="8">alanine transaminase</fullName>
        <ecNumber evidence="8">2.6.1.2</ecNumber>
    </recommendedName>
</protein>
<name>A0AAN7SE28_9COLE</name>
<comment type="subunit">
    <text evidence="2">Homodimer.</text>
</comment>
<dbReference type="EC" id="2.6.1.2" evidence="8"/>
<evidence type="ECO:0000259" key="10">
    <source>
        <dbReference type="Pfam" id="PF00155"/>
    </source>
</evidence>
<dbReference type="AlphaFoldDB" id="A0AAN7SE28"/>
<dbReference type="Pfam" id="PF00155">
    <property type="entry name" value="Aminotran_1_2"/>
    <property type="match status" value="1"/>
</dbReference>
<gene>
    <name evidence="11" type="ORF">RN001_009798</name>
</gene>
<dbReference type="GO" id="GO:0004021">
    <property type="term" value="F:L-alanine:2-oxoglutarate aminotransferase activity"/>
    <property type="evidence" value="ECO:0007669"/>
    <property type="project" value="UniProtKB-EC"/>
</dbReference>
<dbReference type="GO" id="GO:0030170">
    <property type="term" value="F:pyridoxal phosphate binding"/>
    <property type="evidence" value="ECO:0007669"/>
    <property type="project" value="InterPro"/>
</dbReference>
<evidence type="ECO:0000256" key="3">
    <source>
        <dbReference type="ARBA" id="ARBA00022576"/>
    </source>
</evidence>
<dbReference type="Gene3D" id="1.10.287.1970">
    <property type="match status" value="1"/>
</dbReference>
<keyword evidence="4" id="KW-0808">Transferase</keyword>
<keyword evidence="3" id="KW-0032">Aminotransferase</keyword>
<evidence type="ECO:0000256" key="8">
    <source>
        <dbReference type="ARBA" id="ARBA00026106"/>
    </source>
</evidence>
<dbReference type="PANTHER" id="PTHR11751">
    <property type="entry name" value="ALANINE AMINOTRANSFERASE"/>
    <property type="match status" value="1"/>
</dbReference>
<comment type="catalytic activity">
    <reaction evidence="9">
        <text>L-alanine + 2-oxoglutarate = pyruvate + L-glutamate</text>
        <dbReference type="Rhea" id="RHEA:19453"/>
        <dbReference type="ChEBI" id="CHEBI:15361"/>
        <dbReference type="ChEBI" id="CHEBI:16810"/>
        <dbReference type="ChEBI" id="CHEBI:29985"/>
        <dbReference type="ChEBI" id="CHEBI:57972"/>
        <dbReference type="EC" id="2.6.1.2"/>
    </reaction>
</comment>
<evidence type="ECO:0000256" key="7">
    <source>
        <dbReference type="ARBA" id="ARBA00025785"/>
    </source>
</evidence>
<sequence>MSRMRLFINGGFGSRLRRFSSASFSLEKTADTQHSIQTRTLSTNMDRNYSLNFDNLNPNVKIMEYAVRGPIVIRANELKKELEMGAKKPFNEVITANIGDCHAMEQTPITYIRQLLSAVLNPRLIDDPSTPRDVKAKAKELLKACRGSVGCYTDSSGIELIRRHVVQYIEKRDGYPSRWENILLCGGASDGIKNLLKLFICPVDGKPPGIMIPIPQYPLYSATLAELGITQVGYYLNEETNWGLDVEELERAYEEQSKVCAPRAIVVINPGNPTGQVLTKENIQEIIKFSQRHNLFIFADEVYQHNVYAEGSQFHSFKKVLMEMGEPYSSMELASFMSCSKGYMGECGLRGGYVEVINMNPEVKTHYLKSVSAMLCSTVIGQICMDAIVNPPVEGDASYELYMKERTAVLDSLKLRAKMVVDAFNSFEGFSCNPVQGAMYAFPKISLPQKAIEAAAARNQHPDVFYAFELLENTGVCIVPGSGFGQKPGTFHFRTTILPQPEKLKGMLEKFRTFHLKFVDKYK</sequence>
<evidence type="ECO:0000256" key="2">
    <source>
        <dbReference type="ARBA" id="ARBA00011738"/>
    </source>
</evidence>
<comment type="similarity">
    <text evidence="7">Belongs to the class-I pyridoxal-phosphate-dependent aminotransferase family. Alanine aminotransferase subfamily.</text>
</comment>
<keyword evidence="5" id="KW-0663">Pyridoxal phosphate</keyword>
<dbReference type="Proteomes" id="UP001353858">
    <property type="component" value="Unassembled WGS sequence"/>
</dbReference>
<evidence type="ECO:0000256" key="1">
    <source>
        <dbReference type="ARBA" id="ARBA00001933"/>
    </source>
</evidence>
<keyword evidence="12" id="KW-1185">Reference proteome</keyword>
<dbReference type="InterPro" id="IPR045088">
    <property type="entry name" value="ALAT1/2-like"/>
</dbReference>
<accession>A0AAN7SE28</accession>
<comment type="pathway">
    <text evidence="6">Amino-acid degradation; L-alanine degradation via transaminase pathway; pyruvate from L-alanine: step 1/1.</text>
</comment>
<comment type="cofactor">
    <cofactor evidence="1">
        <name>pyridoxal 5'-phosphate</name>
        <dbReference type="ChEBI" id="CHEBI:597326"/>
    </cofactor>
</comment>
<dbReference type="InterPro" id="IPR004839">
    <property type="entry name" value="Aminotransferase_I/II_large"/>
</dbReference>
<dbReference type="Gene3D" id="3.40.640.10">
    <property type="entry name" value="Type I PLP-dependent aspartate aminotransferase-like (Major domain)"/>
    <property type="match status" value="1"/>
</dbReference>
<dbReference type="Gene3D" id="3.90.1150.10">
    <property type="entry name" value="Aspartate Aminotransferase, domain 1"/>
    <property type="match status" value="1"/>
</dbReference>
<dbReference type="EMBL" id="JARPUR010000004">
    <property type="protein sequence ID" value="KAK4877292.1"/>
    <property type="molecule type" value="Genomic_DNA"/>
</dbReference>
<dbReference type="InterPro" id="IPR015421">
    <property type="entry name" value="PyrdxlP-dep_Trfase_major"/>
</dbReference>
<comment type="caution">
    <text evidence="11">The sequence shown here is derived from an EMBL/GenBank/DDBJ whole genome shotgun (WGS) entry which is preliminary data.</text>
</comment>